<dbReference type="Proteomes" id="UP000287865">
    <property type="component" value="Unassembled WGS sequence"/>
</dbReference>
<dbReference type="RefSeq" id="WP_111569651.1">
    <property type="nucleotide sequence ID" value="NZ_PIPK01000008.1"/>
</dbReference>
<evidence type="ECO:0000313" key="5">
    <source>
        <dbReference type="Proteomes" id="UP000249203"/>
    </source>
</evidence>
<evidence type="ECO:0000313" key="6">
    <source>
        <dbReference type="Proteomes" id="UP000287865"/>
    </source>
</evidence>
<dbReference type="EMBL" id="QLMD01000008">
    <property type="protein sequence ID" value="RAJ96477.1"/>
    <property type="molecule type" value="Genomic_DNA"/>
</dbReference>
<protein>
    <submittedName>
        <fullName evidence="3">Uncharacterized protein</fullName>
    </submittedName>
</protein>
<feature type="region of interest" description="Disordered" evidence="1">
    <location>
        <begin position="1"/>
        <end position="30"/>
    </location>
</feature>
<keyword evidence="2" id="KW-1133">Transmembrane helix</keyword>
<evidence type="ECO:0000256" key="1">
    <source>
        <dbReference type="SAM" id="MobiDB-lite"/>
    </source>
</evidence>
<keyword evidence="2" id="KW-0472">Membrane</keyword>
<reference evidence="4 6" key="1">
    <citation type="journal article" date="2018" name="Front. Microbiol.">
        <title>Genome-Based Analysis Reveals the Taxonomy and Diversity of the Family Idiomarinaceae.</title>
        <authorList>
            <person name="Liu Y."/>
            <person name="Lai Q."/>
            <person name="Shao Z."/>
        </authorList>
    </citation>
    <scope>NUCLEOTIDE SEQUENCE [LARGE SCALE GENOMIC DNA]</scope>
    <source>
        <strain evidence="4 6">CF12-14</strain>
    </source>
</reference>
<feature type="transmembrane region" description="Helical" evidence="2">
    <location>
        <begin position="48"/>
        <end position="69"/>
    </location>
</feature>
<accession>A0A327WUL7</accession>
<dbReference type="Proteomes" id="UP000249203">
    <property type="component" value="Unassembled WGS sequence"/>
</dbReference>
<evidence type="ECO:0000313" key="3">
    <source>
        <dbReference type="EMBL" id="RAJ96477.1"/>
    </source>
</evidence>
<proteinExistence type="predicted"/>
<dbReference type="EMBL" id="PIPK01000008">
    <property type="protein sequence ID" value="RUO23770.1"/>
    <property type="molecule type" value="Genomic_DNA"/>
</dbReference>
<comment type="caution">
    <text evidence="3">The sequence shown here is derived from an EMBL/GenBank/DDBJ whole genome shotgun (WGS) entry which is preliminary data.</text>
</comment>
<evidence type="ECO:0000256" key="2">
    <source>
        <dbReference type="SAM" id="Phobius"/>
    </source>
</evidence>
<gene>
    <name evidence="3" type="ORF">B0I24_10856</name>
    <name evidence="4" type="ORF">CWE07_09680</name>
</gene>
<evidence type="ECO:0000313" key="4">
    <source>
        <dbReference type="EMBL" id="RUO23770.1"/>
    </source>
</evidence>
<name>A0A327WUL7_9GAMM</name>
<reference evidence="3 5" key="2">
    <citation type="submission" date="2018-06" db="EMBL/GenBank/DDBJ databases">
        <title>Genomic Encyclopedia of Type Strains, Phase III (KMG-III): the genomes of soil and plant-associated and newly described type strains.</title>
        <authorList>
            <person name="Whitman W."/>
        </authorList>
    </citation>
    <scope>NUCLEOTIDE SEQUENCE [LARGE SCALE GENOMIC DNA]</scope>
    <source>
        <strain evidence="3 5">CGMCC 1.15366</strain>
    </source>
</reference>
<keyword evidence="6" id="KW-1185">Reference proteome</keyword>
<feature type="transmembrane region" description="Helical" evidence="2">
    <location>
        <begin position="81"/>
        <end position="99"/>
    </location>
</feature>
<organism evidence="3 5">
    <name type="scientific">Aliidiomarina maris</name>
    <dbReference type="NCBI Taxonomy" id="531312"/>
    <lineage>
        <taxon>Bacteria</taxon>
        <taxon>Pseudomonadati</taxon>
        <taxon>Pseudomonadota</taxon>
        <taxon>Gammaproteobacteria</taxon>
        <taxon>Alteromonadales</taxon>
        <taxon>Idiomarinaceae</taxon>
        <taxon>Aliidiomarina</taxon>
    </lineage>
</organism>
<keyword evidence="2" id="KW-0812">Transmembrane</keyword>
<sequence length="119" mass="12713">MANDGYDSPSDDGSTGNDAPPPEYYANNAPQTDAENSIAMVLSVWWSFTWRFVALFLVVSFVVGMILALATGGDVAAAERWGSIISVIAGIPIGIWSIGKALSVKHKGLNIVFIRKPVE</sequence>
<dbReference type="AlphaFoldDB" id="A0A327WUL7"/>